<evidence type="ECO:0000256" key="4">
    <source>
        <dbReference type="ARBA" id="ARBA00022917"/>
    </source>
</evidence>
<name>A0A0G0DME5_9BACT</name>
<dbReference type="EMBL" id="LBRE01000047">
    <property type="protein sequence ID" value="KKP90071.1"/>
    <property type="molecule type" value="Genomic_DNA"/>
</dbReference>
<dbReference type="Pfam" id="PF19302">
    <property type="entry name" value="DUF5915"/>
    <property type="match status" value="1"/>
</dbReference>
<dbReference type="Pfam" id="PF08264">
    <property type="entry name" value="Anticodon_1"/>
    <property type="match status" value="1"/>
</dbReference>
<protein>
    <submittedName>
        <fullName evidence="7">Isoleucine-tRNA ligase</fullName>
    </submittedName>
</protein>
<evidence type="ECO:0000256" key="5">
    <source>
        <dbReference type="ARBA" id="ARBA00023146"/>
    </source>
</evidence>
<dbReference type="Gene3D" id="1.10.730.10">
    <property type="entry name" value="Isoleucyl-tRNA Synthetase, Domain 1"/>
    <property type="match status" value="1"/>
</dbReference>
<dbReference type="PANTHER" id="PTHR42780">
    <property type="entry name" value="SOLEUCYL-TRNA SYNTHETASE"/>
    <property type="match status" value="1"/>
</dbReference>
<comment type="caution">
    <text evidence="7">The sequence shown here is derived from an EMBL/GenBank/DDBJ whole genome shotgun (WGS) entry which is preliminary data.</text>
</comment>
<keyword evidence="3" id="KW-0067">ATP-binding</keyword>
<proteinExistence type="predicted"/>
<evidence type="ECO:0000256" key="3">
    <source>
        <dbReference type="ARBA" id="ARBA00022840"/>
    </source>
</evidence>
<feature type="domain" description="Methionyl/Valyl/Leucyl/Isoleucyl-tRNA synthetase anticodon-binding" evidence="6">
    <location>
        <begin position="3"/>
        <end position="77"/>
    </location>
</feature>
<sequence>MVEISKLLAPFAPFLAESAYQTLVSSKKESVHLEDFSVVDESKLDEELLTDMDNIRKICSLGLNIRDENRIKVRQPLAQAFIPVEDSELQEIVKGELNVKEAIYSKEAKEVDGFKSQSDGTVFVTLDTNISDELKAEGFLNELTRGLQVARKESGCQVGQDITVKYQTESKEIEELISSHLEELEKVVLAKSFEKVATLENGIKLKLAEVEVFVEIIK</sequence>
<evidence type="ECO:0000313" key="8">
    <source>
        <dbReference type="Proteomes" id="UP000034140"/>
    </source>
</evidence>
<keyword evidence="4" id="KW-0648">Protein biosynthesis</keyword>
<dbReference type="GO" id="GO:0004822">
    <property type="term" value="F:isoleucine-tRNA ligase activity"/>
    <property type="evidence" value="ECO:0007669"/>
    <property type="project" value="InterPro"/>
</dbReference>
<dbReference type="AlphaFoldDB" id="A0A0G0DME5"/>
<dbReference type="InterPro" id="IPR023586">
    <property type="entry name" value="Ile-tRNA-ligase_type2"/>
</dbReference>
<evidence type="ECO:0000256" key="1">
    <source>
        <dbReference type="ARBA" id="ARBA00022598"/>
    </source>
</evidence>
<keyword evidence="5" id="KW-0030">Aminoacyl-tRNA synthetase</keyword>
<reference evidence="7 8" key="1">
    <citation type="journal article" date="2015" name="Nature">
        <title>rRNA introns, odd ribosomes, and small enigmatic genomes across a large radiation of phyla.</title>
        <authorList>
            <person name="Brown C.T."/>
            <person name="Hug L.A."/>
            <person name="Thomas B.C."/>
            <person name="Sharon I."/>
            <person name="Castelle C.J."/>
            <person name="Singh A."/>
            <person name="Wilkins M.J."/>
            <person name="Williams K.H."/>
            <person name="Banfield J.F."/>
        </authorList>
    </citation>
    <scope>NUCLEOTIDE SEQUENCE [LARGE SCALE GENOMIC DNA]</scope>
</reference>
<accession>A0A0G0DME5</accession>
<keyword evidence="2" id="KW-0547">Nucleotide-binding</keyword>
<keyword evidence="1 7" id="KW-0436">Ligase</keyword>
<dbReference type="InterPro" id="IPR013155">
    <property type="entry name" value="M/V/L/I-tRNA-synth_anticd-bd"/>
</dbReference>
<dbReference type="InterPro" id="IPR009080">
    <property type="entry name" value="tRNAsynth_Ia_anticodon-bd"/>
</dbReference>
<dbReference type="PANTHER" id="PTHR42780:SF1">
    <property type="entry name" value="ISOLEUCINE--TRNA LIGASE, CYTOPLASMIC"/>
    <property type="match status" value="1"/>
</dbReference>
<dbReference type="Proteomes" id="UP000034140">
    <property type="component" value="Unassembled WGS sequence"/>
</dbReference>
<evidence type="ECO:0000256" key="2">
    <source>
        <dbReference type="ARBA" id="ARBA00022741"/>
    </source>
</evidence>
<dbReference type="GO" id="GO:0005524">
    <property type="term" value="F:ATP binding"/>
    <property type="evidence" value="ECO:0007669"/>
    <property type="project" value="UniProtKB-KW"/>
</dbReference>
<evidence type="ECO:0000259" key="6">
    <source>
        <dbReference type="Pfam" id="PF08264"/>
    </source>
</evidence>
<dbReference type="GO" id="GO:0006428">
    <property type="term" value="P:isoleucyl-tRNA aminoacylation"/>
    <property type="evidence" value="ECO:0007669"/>
    <property type="project" value="TreeGrafter"/>
</dbReference>
<dbReference type="SUPFAM" id="SSF47323">
    <property type="entry name" value="Anticodon-binding domain of a subclass of class I aminoacyl-tRNA synthetases"/>
    <property type="match status" value="1"/>
</dbReference>
<gene>
    <name evidence="7" type="ORF">UR96_C0047G0001</name>
</gene>
<organism evidence="7 8">
    <name type="scientific">candidate division WS6 bacterium GW2011_GWC1_36_11</name>
    <dbReference type="NCBI Taxonomy" id="1619090"/>
    <lineage>
        <taxon>Bacteria</taxon>
        <taxon>Candidatus Dojkabacteria</taxon>
    </lineage>
</organism>
<evidence type="ECO:0000313" key="7">
    <source>
        <dbReference type="EMBL" id="KKP90071.1"/>
    </source>
</evidence>